<proteinExistence type="predicted"/>
<dbReference type="AlphaFoldDB" id="A0A7S4I7N5"/>
<evidence type="ECO:0000256" key="1">
    <source>
        <dbReference type="SAM" id="MobiDB-lite"/>
    </source>
</evidence>
<feature type="region of interest" description="Disordered" evidence="1">
    <location>
        <begin position="79"/>
        <end position="146"/>
    </location>
</feature>
<evidence type="ECO:0000313" key="2">
    <source>
        <dbReference type="EMBL" id="CAE2221175.1"/>
    </source>
</evidence>
<feature type="compositionally biased region" description="Basic and acidic residues" evidence="1">
    <location>
        <begin position="120"/>
        <end position="133"/>
    </location>
</feature>
<sequence>MKLHRLKSNHKTRPGGQLFATMARLPIALSLVLALAAPAALADSTLRGSYERAILELKETKKNGRVLKGASVVEVGSVPKEKKAKKGQTSTGDGESVGSTEDIEERVHENNLYGKVATEATKKNKDNKKDNQKNAKATGDPEALGLEVRAGTCGTESSDGSPQRPSVVKGTPYLQVGQGIWAYPEESCCQFSNDCESCCCYPQGQYHPNSDPTSSRRYIAYRGYCVNSEDTNKYAQGTCVGMQNKEIPVGGNLGNI</sequence>
<name>A0A7S4I7N5_9STRA</name>
<protein>
    <submittedName>
        <fullName evidence="2">Uncharacterized protein</fullName>
    </submittedName>
</protein>
<reference evidence="2" key="1">
    <citation type="submission" date="2021-01" db="EMBL/GenBank/DDBJ databases">
        <authorList>
            <person name="Corre E."/>
            <person name="Pelletier E."/>
            <person name="Niang G."/>
            <person name="Scheremetjew M."/>
            <person name="Finn R."/>
            <person name="Kale V."/>
            <person name="Holt S."/>
            <person name="Cochrane G."/>
            <person name="Meng A."/>
            <person name="Brown T."/>
            <person name="Cohen L."/>
        </authorList>
    </citation>
    <scope>NUCLEOTIDE SEQUENCE</scope>
    <source>
        <strain evidence="2">Isolate 1302-5</strain>
    </source>
</reference>
<feature type="compositionally biased region" description="Polar residues" evidence="1">
    <location>
        <begin position="87"/>
        <end position="99"/>
    </location>
</feature>
<organism evidence="2">
    <name type="scientific">Odontella aurita</name>
    <dbReference type="NCBI Taxonomy" id="265563"/>
    <lineage>
        <taxon>Eukaryota</taxon>
        <taxon>Sar</taxon>
        <taxon>Stramenopiles</taxon>
        <taxon>Ochrophyta</taxon>
        <taxon>Bacillariophyta</taxon>
        <taxon>Mediophyceae</taxon>
        <taxon>Biddulphiophycidae</taxon>
        <taxon>Eupodiscales</taxon>
        <taxon>Odontellaceae</taxon>
        <taxon>Odontella</taxon>
    </lineage>
</organism>
<gene>
    <name evidence="2" type="ORF">OAUR00152_LOCUS8400</name>
</gene>
<dbReference type="EMBL" id="HBKQ01012345">
    <property type="protein sequence ID" value="CAE2221175.1"/>
    <property type="molecule type" value="Transcribed_RNA"/>
</dbReference>
<accession>A0A7S4I7N5</accession>